<protein>
    <submittedName>
        <fullName evidence="2">Uncharacterized protein</fullName>
    </submittedName>
</protein>
<dbReference type="GeneID" id="95578881"/>
<organism evidence="2 3">
    <name type="scientific">Streptomyces yangpuensis</name>
    <dbReference type="NCBI Taxonomy" id="1648182"/>
    <lineage>
        <taxon>Bacteria</taxon>
        <taxon>Bacillati</taxon>
        <taxon>Actinomycetota</taxon>
        <taxon>Actinomycetes</taxon>
        <taxon>Kitasatosporales</taxon>
        <taxon>Streptomycetaceae</taxon>
        <taxon>Streptomyces</taxon>
    </lineage>
</organism>
<name>A0ABY5Q816_9ACTN</name>
<accession>A0ABY5Q816</accession>
<dbReference type="Proteomes" id="UP001057738">
    <property type="component" value="Plasmid psa3239"/>
</dbReference>
<reference evidence="2" key="1">
    <citation type="submission" date="2022-08" db="EMBL/GenBank/DDBJ databases">
        <authorList>
            <person name="Tian L."/>
        </authorList>
    </citation>
    <scope>NUCLEOTIDE SEQUENCE</scope>
    <source>
        <strain evidence="2">CM253</strain>
        <plasmid evidence="2">psa3239</plasmid>
    </source>
</reference>
<evidence type="ECO:0000256" key="1">
    <source>
        <dbReference type="SAM" id="MobiDB-lite"/>
    </source>
</evidence>
<gene>
    <name evidence="2" type="ORF">NRK68_35670</name>
</gene>
<geneLocation type="plasmid" evidence="2 3">
    <name>psa3239</name>
</geneLocation>
<keyword evidence="3" id="KW-1185">Reference proteome</keyword>
<dbReference type="RefSeq" id="WP_183068811.1">
    <property type="nucleotide sequence ID" value="NZ_CP102516.1"/>
</dbReference>
<dbReference type="EMBL" id="CP102516">
    <property type="protein sequence ID" value="UUY52596.1"/>
    <property type="molecule type" value="Genomic_DNA"/>
</dbReference>
<proteinExistence type="predicted"/>
<evidence type="ECO:0000313" key="2">
    <source>
        <dbReference type="EMBL" id="UUY52596.1"/>
    </source>
</evidence>
<keyword evidence="2" id="KW-0614">Plasmid</keyword>
<sequence>MDGEKHPAASLPGHLCPSCHQQLPATVQRHKTMGVYVPLYADAPCTNPACPQATPASRPEPRTQPLGEGRTAP</sequence>
<feature type="region of interest" description="Disordered" evidence="1">
    <location>
        <begin position="47"/>
        <end position="73"/>
    </location>
</feature>
<evidence type="ECO:0000313" key="3">
    <source>
        <dbReference type="Proteomes" id="UP001057738"/>
    </source>
</evidence>